<feature type="compositionally biased region" description="Low complexity" evidence="7">
    <location>
        <begin position="255"/>
        <end position="267"/>
    </location>
</feature>
<dbReference type="PANTHER" id="PTHR30572">
    <property type="entry name" value="MEMBRANE COMPONENT OF TRANSPORTER-RELATED"/>
    <property type="match status" value="1"/>
</dbReference>
<evidence type="ECO:0000256" key="4">
    <source>
        <dbReference type="ARBA" id="ARBA00022989"/>
    </source>
</evidence>
<name>A0ABU4VH79_9ACTN</name>
<keyword evidence="5 8" id="KW-0472">Membrane</keyword>
<comment type="similarity">
    <text evidence="6">Belongs to the ABC-4 integral membrane protein family.</text>
</comment>
<keyword evidence="4 8" id="KW-1133">Transmembrane helix</keyword>
<evidence type="ECO:0000256" key="2">
    <source>
        <dbReference type="ARBA" id="ARBA00022475"/>
    </source>
</evidence>
<evidence type="ECO:0000256" key="3">
    <source>
        <dbReference type="ARBA" id="ARBA00022692"/>
    </source>
</evidence>
<dbReference type="PANTHER" id="PTHR30572:SF4">
    <property type="entry name" value="ABC TRANSPORTER PERMEASE YTRF"/>
    <property type="match status" value="1"/>
</dbReference>
<dbReference type="Proteomes" id="UP001277761">
    <property type="component" value="Unassembled WGS sequence"/>
</dbReference>
<evidence type="ECO:0000259" key="10">
    <source>
        <dbReference type="Pfam" id="PF12704"/>
    </source>
</evidence>
<proteinExistence type="inferred from homology"/>
<evidence type="ECO:0000256" key="1">
    <source>
        <dbReference type="ARBA" id="ARBA00004651"/>
    </source>
</evidence>
<dbReference type="InterPro" id="IPR003838">
    <property type="entry name" value="ABC3_permease_C"/>
</dbReference>
<feature type="domain" description="MacB-like periplasmic core" evidence="10">
    <location>
        <begin position="21"/>
        <end position="243"/>
    </location>
</feature>
<feature type="transmembrane region" description="Helical" evidence="8">
    <location>
        <begin position="21"/>
        <end position="42"/>
    </location>
</feature>
<evidence type="ECO:0000256" key="6">
    <source>
        <dbReference type="ARBA" id="ARBA00038076"/>
    </source>
</evidence>
<evidence type="ECO:0000256" key="7">
    <source>
        <dbReference type="SAM" id="MobiDB-lite"/>
    </source>
</evidence>
<evidence type="ECO:0000259" key="9">
    <source>
        <dbReference type="Pfam" id="PF02687"/>
    </source>
</evidence>
<evidence type="ECO:0000256" key="5">
    <source>
        <dbReference type="ARBA" id="ARBA00023136"/>
    </source>
</evidence>
<feature type="compositionally biased region" description="Low complexity" evidence="7">
    <location>
        <begin position="283"/>
        <end position="293"/>
    </location>
</feature>
<accession>A0ABU4VH79</accession>
<dbReference type="InterPro" id="IPR025857">
    <property type="entry name" value="MacB_PCD"/>
</dbReference>
<organism evidence="11 12">
    <name type="scientific">Patulibacter brassicae</name>
    <dbReference type="NCBI Taxonomy" id="1705717"/>
    <lineage>
        <taxon>Bacteria</taxon>
        <taxon>Bacillati</taxon>
        <taxon>Actinomycetota</taxon>
        <taxon>Thermoleophilia</taxon>
        <taxon>Solirubrobacterales</taxon>
        <taxon>Patulibacteraceae</taxon>
        <taxon>Patulibacter</taxon>
    </lineage>
</organism>
<dbReference type="Pfam" id="PF12704">
    <property type="entry name" value="MacB_PCD"/>
    <property type="match status" value="1"/>
</dbReference>
<comment type="subcellular location">
    <subcellularLocation>
        <location evidence="1">Cell membrane</location>
        <topology evidence="1">Multi-pass membrane protein</topology>
    </subcellularLocation>
</comment>
<sequence length="437" mass="44075">MNLREITRTAAAGITANPLRSALTILGMMIGVGSVIVLVAVGNGSKQEVQASIRSLGTNVLMVSAPGARGGPGSSASSSLTLTEADVEALGDDELAPHVKSASPVVRVSSATLVSGETSYQPSQMIGTDPAYLTASDYQVADGDSISEEEVHDRERVAVVGPTVVQNLGISVGSSVRINGIAFRIVGITASKGASGSTNQDDIVIAPYTAVQDALAGYGTISQITVQATDETGIDQAQAEVTDILNRRQDIDTSSSAVSSASSASGPAAGGVGGGGGRRRSASDGPASGSSSGFQVVNQGSILEASSSTTGVFTTLLGAVAAISLLVGGIGVMNIMLVSVTERTREIGIRKAVGARRGDILAQFLTEAVLVSMIGGLLGVIVGLLVSRIEIAGVQPDVVGSSVLLAFGASALCGLFFGTYPAGRAARLRPIEALRYE</sequence>
<feature type="transmembrane region" description="Helical" evidence="8">
    <location>
        <begin position="316"/>
        <end position="340"/>
    </location>
</feature>
<keyword evidence="12" id="KW-1185">Reference proteome</keyword>
<protein>
    <submittedName>
        <fullName evidence="11">ABC transporter permease</fullName>
    </submittedName>
</protein>
<reference evidence="11 12" key="1">
    <citation type="submission" date="2023-11" db="EMBL/GenBank/DDBJ databases">
        <authorList>
            <person name="Xu M."/>
            <person name="Jiang T."/>
        </authorList>
    </citation>
    <scope>NUCLEOTIDE SEQUENCE [LARGE SCALE GENOMIC DNA]</scope>
    <source>
        <strain evidence="11 12">SD</strain>
    </source>
</reference>
<comment type="caution">
    <text evidence="11">The sequence shown here is derived from an EMBL/GenBank/DDBJ whole genome shotgun (WGS) entry which is preliminary data.</text>
</comment>
<feature type="transmembrane region" description="Helical" evidence="8">
    <location>
        <begin position="398"/>
        <end position="420"/>
    </location>
</feature>
<dbReference type="EMBL" id="JAXAVX010000002">
    <property type="protein sequence ID" value="MDX8151064.1"/>
    <property type="molecule type" value="Genomic_DNA"/>
</dbReference>
<evidence type="ECO:0000313" key="11">
    <source>
        <dbReference type="EMBL" id="MDX8151064.1"/>
    </source>
</evidence>
<feature type="transmembrane region" description="Helical" evidence="8">
    <location>
        <begin position="360"/>
        <end position="386"/>
    </location>
</feature>
<dbReference type="InterPro" id="IPR050250">
    <property type="entry name" value="Macrolide_Exporter_MacB"/>
</dbReference>
<dbReference type="Pfam" id="PF02687">
    <property type="entry name" value="FtsX"/>
    <property type="match status" value="1"/>
</dbReference>
<keyword evidence="2" id="KW-1003">Cell membrane</keyword>
<evidence type="ECO:0000256" key="8">
    <source>
        <dbReference type="SAM" id="Phobius"/>
    </source>
</evidence>
<feature type="region of interest" description="Disordered" evidence="7">
    <location>
        <begin position="255"/>
        <end position="293"/>
    </location>
</feature>
<feature type="domain" description="ABC3 transporter permease C-terminal" evidence="9">
    <location>
        <begin position="319"/>
        <end position="428"/>
    </location>
</feature>
<evidence type="ECO:0000313" key="12">
    <source>
        <dbReference type="Proteomes" id="UP001277761"/>
    </source>
</evidence>
<keyword evidence="3 8" id="KW-0812">Transmembrane</keyword>
<dbReference type="RefSeq" id="WP_319953217.1">
    <property type="nucleotide sequence ID" value="NZ_JAXAVX010000002.1"/>
</dbReference>
<gene>
    <name evidence="11" type="ORF">SK069_05630</name>
</gene>